<proteinExistence type="predicted"/>
<evidence type="ECO:0000313" key="1">
    <source>
        <dbReference type="EMBL" id="KAF3949196.1"/>
    </source>
</evidence>
<gene>
    <name evidence="1" type="ORF">CMV_024907</name>
</gene>
<dbReference type="EMBL" id="JRKL02006264">
    <property type="protein sequence ID" value="KAF3949196.1"/>
    <property type="molecule type" value="Genomic_DNA"/>
</dbReference>
<sequence>MCYSNQPTTQQPPPQSFCHCYRNHVSRRKTRGATVMTNWSHSSCTGFIFRCHIFVYPKYCSWQPEFKFPAIKFGSFLVISASAILPLASTLPQSTSGSSLTVNCALLIEVLIQSLTTWVLLCEGSSLSSYSCICNHAFHFHHINSSLSYLDVKMCVLGSHQLQNVANATHATLCLHNQVLKVIRQIEKCTRLQELSQVYYALIGPLE</sequence>
<keyword evidence="2" id="KW-1185">Reference proteome</keyword>
<organism evidence="1 2">
    <name type="scientific">Castanea mollissima</name>
    <name type="common">Chinese chestnut</name>
    <dbReference type="NCBI Taxonomy" id="60419"/>
    <lineage>
        <taxon>Eukaryota</taxon>
        <taxon>Viridiplantae</taxon>
        <taxon>Streptophyta</taxon>
        <taxon>Embryophyta</taxon>
        <taxon>Tracheophyta</taxon>
        <taxon>Spermatophyta</taxon>
        <taxon>Magnoliopsida</taxon>
        <taxon>eudicotyledons</taxon>
        <taxon>Gunneridae</taxon>
        <taxon>Pentapetalae</taxon>
        <taxon>rosids</taxon>
        <taxon>fabids</taxon>
        <taxon>Fagales</taxon>
        <taxon>Fagaceae</taxon>
        <taxon>Castanea</taxon>
    </lineage>
</organism>
<accession>A0A8J4VHH5</accession>
<dbReference type="AlphaFoldDB" id="A0A8J4VHH5"/>
<dbReference type="Proteomes" id="UP000737018">
    <property type="component" value="Unassembled WGS sequence"/>
</dbReference>
<name>A0A8J4VHH5_9ROSI</name>
<reference evidence="1" key="1">
    <citation type="submission" date="2020-03" db="EMBL/GenBank/DDBJ databases">
        <title>Castanea mollissima Vanexum genome sequencing.</title>
        <authorList>
            <person name="Staton M."/>
        </authorList>
    </citation>
    <scope>NUCLEOTIDE SEQUENCE</scope>
    <source>
        <tissue evidence="1">Leaf</tissue>
    </source>
</reference>
<comment type="caution">
    <text evidence="1">The sequence shown here is derived from an EMBL/GenBank/DDBJ whole genome shotgun (WGS) entry which is preliminary data.</text>
</comment>
<dbReference type="OrthoDB" id="10608142at2759"/>
<protein>
    <submittedName>
        <fullName evidence="1">Uncharacterized protein</fullName>
    </submittedName>
</protein>
<evidence type="ECO:0000313" key="2">
    <source>
        <dbReference type="Proteomes" id="UP000737018"/>
    </source>
</evidence>